<organism evidence="3 4">
    <name type="scientific">Brevibacillus reuszeri</name>
    <dbReference type="NCBI Taxonomy" id="54915"/>
    <lineage>
        <taxon>Bacteria</taxon>
        <taxon>Bacillati</taxon>
        <taxon>Bacillota</taxon>
        <taxon>Bacilli</taxon>
        <taxon>Bacillales</taxon>
        <taxon>Paenibacillaceae</taxon>
        <taxon>Brevibacillus</taxon>
    </lineage>
</organism>
<dbReference type="RefSeq" id="WP_049741850.1">
    <property type="nucleotide sequence ID" value="NZ_BJON01000009.1"/>
</dbReference>
<reference evidence="3" key="2">
    <citation type="submission" date="2015-07" db="EMBL/GenBank/DDBJ databases">
        <title>MeaNS - Measles Nucleotide Surveillance Program.</title>
        <authorList>
            <person name="Tran T."/>
            <person name="Druce J."/>
        </authorList>
    </citation>
    <scope>NUCLEOTIDE SEQUENCE</scope>
    <source>
        <strain evidence="3">DSM 9887</strain>
    </source>
</reference>
<keyword evidence="5" id="KW-1185">Reference proteome</keyword>
<sequence>MKRKRADRPGWRRVKRLGYQEKWVDALSFTGYAVRLTLDEVSDPAYMPVGEKLLCVGDRGYVYLQYFPRDQAYAVTKMLDELGNTVQWYIDICKGHGKDENGHIWYDDLYLDIVVLPHGEIYLLDEDELDEALQKGLITSEEHRFACETADILLKEIMAGKRDAFDFPNFFA</sequence>
<evidence type="ECO:0000313" key="4">
    <source>
        <dbReference type="Proteomes" id="UP000036834"/>
    </source>
</evidence>
<dbReference type="AlphaFoldDB" id="A0A0K9YM46"/>
<evidence type="ECO:0000313" key="2">
    <source>
        <dbReference type="EMBL" id="GED68843.1"/>
    </source>
</evidence>
<dbReference type="STRING" id="54915.ADS79_28645"/>
<evidence type="ECO:0000313" key="5">
    <source>
        <dbReference type="Proteomes" id="UP000319578"/>
    </source>
</evidence>
<dbReference type="PANTHER" id="PTHR41271">
    <property type="entry name" value="DUF402 DOMAIN-CONTAINING PROTEIN"/>
    <property type="match status" value="1"/>
</dbReference>
<accession>A0A0K9YM46</accession>
<evidence type="ECO:0000259" key="1">
    <source>
        <dbReference type="Pfam" id="PF04167"/>
    </source>
</evidence>
<feature type="domain" description="DUF402" evidence="1">
    <location>
        <begin position="62"/>
        <end position="161"/>
    </location>
</feature>
<protein>
    <recommendedName>
        <fullName evidence="1">DUF402 domain-containing protein</fullName>
    </recommendedName>
</protein>
<dbReference type="Proteomes" id="UP000036834">
    <property type="component" value="Unassembled WGS sequence"/>
</dbReference>
<comment type="caution">
    <text evidence="3">The sequence shown here is derived from an EMBL/GenBank/DDBJ whole genome shotgun (WGS) entry which is preliminary data.</text>
</comment>
<evidence type="ECO:0000313" key="3">
    <source>
        <dbReference type="EMBL" id="KNB69813.1"/>
    </source>
</evidence>
<dbReference type="PATRIC" id="fig|54915.3.peg.4937"/>
<dbReference type="Proteomes" id="UP000319578">
    <property type="component" value="Unassembled WGS sequence"/>
</dbReference>
<reference evidence="4" key="1">
    <citation type="submission" date="2015-07" db="EMBL/GenBank/DDBJ databases">
        <title>Genome sequencing project for genomic taxonomy and phylogenomics of Bacillus-like bacteria.</title>
        <authorList>
            <person name="Liu B."/>
            <person name="Wang J."/>
            <person name="Zhu Y."/>
            <person name="Liu G."/>
            <person name="Chen Q."/>
            <person name="Chen Z."/>
            <person name="Lan J."/>
            <person name="Che J."/>
            <person name="Ge C."/>
            <person name="Shi H."/>
            <person name="Pan Z."/>
            <person name="Liu X."/>
        </authorList>
    </citation>
    <scope>NUCLEOTIDE SEQUENCE [LARGE SCALE GENOMIC DNA]</scope>
    <source>
        <strain evidence="4">DSM 9887</strain>
    </source>
</reference>
<dbReference type="InterPro" id="IPR035930">
    <property type="entry name" value="FomD-like_sf"/>
</dbReference>
<dbReference type="OrthoDB" id="2002222at2"/>
<dbReference type="Gene3D" id="2.40.380.10">
    <property type="entry name" value="FomD-like"/>
    <property type="match status" value="1"/>
</dbReference>
<dbReference type="EMBL" id="BJON01000009">
    <property type="protein sequence ID" value="GED68843.1"/>
    <property type="molecule type" value="Genomic_DNA"/>
</dbReference>
<gene>
    <name evidence="3" type="ORF">ADS79_28645</name>
    <name evidence="2" type="ORF">BRE01_25450</name>
</gene>
<dbReference type="InterPro" id="IPR007295">
    <property type="entry name" value="DUF402"/>
</dbReference>
<dbReference type="Pfam" id="PF04167">
    <property type="entry name" value="DUF402"/>
    <property type="match status" value="1"/>
</dbReference>
<reference evidence="2 5" key="3">
    <citation type="submission" date="2019-06" db="EMBL/GenBank/DDBJ databases">
        <title>Whole genome shotgun sequence of Brevibacillus reuszeri NBRC 15719.</title>
        <authorList>
            <person name="Hosoyama A."/>
            <person name="Uohara A."/>
            <person name="Ohji S."/>
            <person name="Ichikawa N."/>
        </authorList>
    </citation>
    <scope>NUCLEOTIDE SEQUENCE [LARGE SCALE GENOMIC DNA]</scope>
    <source>
        <strain evidence="2 5">NBRC 15719</strain>
    </source>
</reference>
<dbReference type="PANTHER" id="PTHR41271:SF1">
    <property type="entry name" value="DUF402 DOMAIN-CONTAINING PROTEIN"/>
    <property type="match status" value="1"/>
</dbReference>
<dbReference type="EMBL" id="LGIQ01000011">
    <property type="protein sequence ID" value="KNB69813.1"/>
    <property type="molecule type" value="Genomic_DNA"/>
</dbReference>
<dbReference type="SUPFAM" id="SSF159234">
    <property type="entry name" value="FomD-like"/>
    <property type="match status" value="1"/>
</dbReference>
<name>A0A0K9YM46_9BACL</name>
<proteinExistence type="predicted"/>